<reference evidence="3" key="1">
    <citation type="submission" date="2011-05" db="EMBL/GenBank/DDBJ databases">
        <authorList>
            <person name="Richards S.R."/>
            <person name="Qu J."/>
            <person name="Jiang H."/>
            <person name="Jhangiani S.N."/>
            <person name="Agravi P."/>
            <person name="Goodspeed R."/>
            <person name="Gross S."/>
            <person name="Mandapat C."/>
            <person name="Jackson L."/>
            <person name="Mathew T."/>
            <person name="Pu L."/>
            <person name="Thornton R."/>
            <person name="Saada N."/>
            <person name="Wilczek-Boney K.B."/>
            <person name="Lee S."/>
            <person name="Kovar C."/>
            <person name="Wu Y."/>
            <person name="Scherer S.E."/>
            <person name="Worley K.C."/>
            <person name="Muzny D.M."/>
            <person name="Gibbs R."/>
        </authorList>
    </citation>
    <scope>NUCLEOTIDE SEQUENCE</scope>
    <source>
        <strain evidence="3">Brora</strain>
    </source>
</reference>
<dbReference type="AlphaFoldDB" id="T1JJX7"/>
<dbReference type="STRING" id="126957.T1JJX7"/>
<evidence type="ECO:0000313" key="2">
    <source>
        <dbReference type="EnsemblMetazoa" id="SMAR014157-PA"/>
    </source>
</evidence>
<evidence type="ECO:0000256" key="1">
    <source>
        <dbReference type="ARBA" id="ARBA00009619"/>
    </source>
</evidence>
<dbReference type="EnsemblMetazoa" id="SMAR014157-RA">
    <property type="protein sequence ID" value="SMAR014157-PA"/>
    <property type="gene ID" value="SMAR014157"/>
</dbReference>
<dbReference type="PANTHER" id="PTHR13238">
    <property type="entry name" value="PROTEIN C21ORF59"/>
    <property type="match status" value="1"/>
</dbReference>
<comment type="similarity">
    <text evidence="1">Belongs to the CFAP298 family.</text>
</comment>
<dbReference type="PANTHER" id="PTHR13238:SF0">
    <property type="entry name" value="CILIA- AND FLAGELLA-ASSOCIATED PROTEIN 298"/>
    <property type="match status" value="1"/>
</dbReference>
<organism evidence="2 3">
    <name type="scientific">Strigamia maritima</name>
    <name type="common">European centipede</name>
    <name type="synonym">Geophilus maritimus</name>
    <dbReference type="NCBI Taxonomy" id="126957"/>
    <lineage>
        <taxon>Eukaryota</taxon>
        <taxon>Metazoa</taxon>
        <taxon>Ecdysozoa</taxon>
        <taxon>Arthropoda</taxon>
        <taxon>Myriapoda</taxon>
        <taxon>Chilopoda</taxon>
        <taxon>Pleurostigmophora</taxon>
        <taxon>Geophilomorpha</taxon>
        <taxon>Linotaeniidae</taxon>
        <taxon>Strigamia</taxon>
    </lineage>
</organism>
<accession>T1JJX7</accession>
<proteinExistence type="inferred from homology"/>
<dbReference type="EMBL" id="JH432004">
    <property type="status" value="NOT_ANNOTATED_CDS"/>
    <property type="molecule type" value="Genomic_DNA"/>
</dbReference>
<name>T1JJX7_STRMM</name>
<evidence type="ECO:0000313" key="3">
    <source>
        <dbReference type="Proteomes" id="UP000014500"/>
    </source>
</evidence>
<dbReference type="PhylomeDB" id="T1JJX7"/>
<evidence type="ECO:0008006" key="4">
    <source>
        <dbReference type="Google" id="ProtNLM"/>
    </source>
</evidence>
<dbReference type="InterPro" id="IPR021298">
    <property type="entry name" value="CFAP298"/>
</dbReference>
<dbReference type="HOGENOM" id="CLU_064854_0_0_1"/>
<keyword evidence="3" id="KW-1185">Reference proteome</keyword>
<dbReference type="OMA" id="YRKQEEW"/>
<dbReference type="Pfam" id="PF11069">
    <property type="entry name" value="CFAP298"/>
    <property type="match status" value="1"/>
</dbReference>
<reference evidence="2" key="2">
    <citation type="submission" date="2015-02" db="UniProtKB">
        <authorList>
            <consortium name="EnsemblMetazoa"/>
        </authorList>
    </citation>
    <scope>IDENTIFICATION</scope>
</reference>
<dbReference type="eggNOG" id="ENOG502QQ3Z">
    <property type="taxonomic scope" value="Eukaryota"/>
</dbReference>
<dbReference type="GO" id="GO:0003352">
    <property type="term" value="P:regulation of cilium movement"/>
    <property type="evidence" value="ECO:0007669"/>
    <property type="project" value="InterPro"/>
</dbReference>
<protein>
    <recommendedName>
        <fullName evidence="4">Cilia- and flagella-associated protein 298</fullName>
    </recommendedName>
</protein>
<dbReference type="Proteomes" id="UP000014500">
    <property type="component" value="Unassembled WGS sequence"/>
</dbReference>
<sequence>MMVLLHVKNGITSQFLYETTVTAQIFNILKDVVAIYNGRLKIERICAEIENLAEHGTFLPHNMQGLTDEQIEELRLVDEWSERCVPSGGHVENKDPIGRRNGKAPNDKMKEMLKKATSEAKAAISKKIIDSGMTLKQAIIGNQISILRGAVTIVYPMGLPIHDPIRMEFENREDLEGTQASLEVLDEGVTEMWLAGKQLAYDKTLEFYVGKNEKSRLIVKLQRRGKGAPQREPVFSEQDRKDMMMHAFRKQEELKKLNEDNDDNYLDSDWADNFALKKSFHGVKNVSWHP</sequence>